<feature type="region of interest" description="Disordered" evidence="1">
    <location>
        <begin position="120"/>
        <end position="166"/>
    </location>
</feature>
<evidence type="ECO:0000313" key="3">
    <source>
        <dbReference type="Proteomes" id="UP001163846"/>
    </source>
</evidence>
<comment type="caution">
    <text evidence="2">The sequence shown here is derived from an EMBL/GenBank/DDBJ whole genome shotgun (WGS) entry which is preliminary data.</text>
</comment>
<feature type="non-terminal residue" evidence="2">
    <location>
        <position position="1"/>
    </location>
</feature>
<feature type="compositionally biased region" description="Low complexity" evidence="1">
    <location>
        <begin position="127"/>
        <end position="137"/>
    </location>
</feature>
<proteinExistence type="predicted"/>
<gene>
    <name evidence="2" type="ORF">F5878DRAFT_668351</name>
</gene>
<feature type="compositionally biased region" description="Polar residues" evidence="1">
    <location>
        <begin position="147"/>
        <end position="156"/>
    </location>
</feature>
<name>A0AA38NUG0_9AGAR</name>
<evidence type="ECO:0000313" key="2">
    <source>
        <dbReference type="EMBL" id="KAJ3830797.1"/>
    </source>
</evidence>
<reference evidence="2" key="1">
    <citation type="submission" date="2022-08" db="EMBL/GenBank/DDBJ databases">
        <authorList>
            <consortium name="DOE Joint Genome Institute"/>
            <person name="Min B."/>
            <person name="Riley R."/>
            <person name="Sierra-Patev S."/>
            <person name="Naranjo-Ortiz M."/>
            <person name="Looney B."/>
            <person name="Konkel Z."/>
            <person name="Slot J.C."/>
            <person name="Sakamoto Y."/>
            <person name="Steenwyk J.L."/>
            <person name="Rokas A."/>
            <person name="Carro J."/>
            <person name="Camarero S."/>
            <person name="Ferreira P."/>
            <person name="Molpeceres G."/>
            <person name="Ruiz-Duenas F.J."/>
            <person name="Serrano A."/>
            <person name="Henrissat B."/>
            <person name="Drula E."/>
            <person name="Hughes K.W."/>
            <person name="Mata J.L."/>
            <person name="Ishikawa N.K."/>
            <person name="Vargas-Isla R."/>
            <person name="Ushijima S."/>
            <person name="Smith C.A."/>
            <person name="Ahrendt S."/>
            <person name="Andreopoulos W."/>
            <person name="He G."/>
            <person name="Labutti K."/>
            <person name="Lipzen A."/>
            <person name="Ng V."/>
            <person name="Sandor L."/>
            <person name="Barry K."/>
            <person name="Martinez A.T."/>
            <person name="Xiao Y."/>
            <person name="Gibbons J.G."/>
            <person name="Terashima K."/>
            <person name="Hibbett D.S."/>
            <person name="Grigoriev I.V."/>
        </authorList>
    </citation>
    <scope>NUCLEOTIDE SEQUENCE</scope>
    <source>
        <strain evidence="2">TFB9207</strain>
    </source>
</reference>
<dbReference type="AlphaFoldDB" id="A0AA38NUG0"/>
<dbReference type="Proteomes" id="UP001163846">
    <property type="component" value="Unassembled WGS sequence"/>
</dbReference>
<protein>
    <submittedName>
        <fullName evidence="2">Uncharacterized protein</fullName>
    </submittedName>
</protein>
<evidence type="ECO:0000256" key="1">
    <source>
        <dbReference type="SAM" id="MobiDB-lite"/>
    </source>
</evidence>
<organism evidence="2 3">
    <name type="scientific">Lentinula raphanica</name>
    <dbReference type="NCBI Taxonomy" id="153919"/>
    <lineage>
        <taxon>Eukaryota</taxon>
        <taxon>Fungi</taxon>
        <taxon>Dikarya</taxon>
        <taxon>Basidiomycota</taxon>
        <taxon>Agaricomycotina</taxon>
        <taxon>Agaricomycetes</taxon>
        <taxon>Agaricomycetidae</taxon>
        <taxon>Agaricales</taxon>
        <taxon>Marasmiineae</taxon>
        <taxon>Omphalotaceae</taxon>
        <taxon>Lentinula</taxon>
    </lineage>
</organism>
<dbReference type="EMBL" id="MU808229">
    <property type="protein sequence ID" value="KAJ3830797.1"/>
    <property type="molecule type" value="Genomic_DNA"/>
</dbReference>
<feature type="region of interest" description="Disordered" evidence="1">
    <location>
        <begin position="224"/>
        <end position="246"/>
    </location>
</feature>
<keyword evidence="3" id="KW-1185">Reference proteome</keyword>
<sequence>MSSTNGLRRYPTVVHPTTQSTLNYSMAWWRGHDKRRARAHIHCRLSMNLNVLGMDGAQDLLWNASKNTDDNTDDPFDPMNFDYSTLNNFDDLDFGSISFDTSNSLDNMFAGLDDTPASPLFLPSPPSLDLDQSFNNDDSNDDSNDFTKPSSTTLKNANGLPADTPTDTLSDGFLSFASTAQIHRNPLLPTQAVRQHAPKRTLNAAQIQTMNAAKAAKRLVFKPGRVRDSENAPIPNPASDPHPIAW</sequence>
<accession>A0AA38NUG0</accession>